<dbReference type="PANTHER" id="PTHR11527">
    <property type="entry name" value="HEAT-SHOCK PROTEIN 20 FAMILY MEMBER"/>
    <property type="match status" value="1"/>
</dbReference>
<dbReference type="Proteomes" id="UP001194468">
    <property type="component" value="Unassembled WGS sequence"/>
</dbReference>
<dbReference type="Gene3D" id="2.60.40.790">
    <property type="match status" value="1"/>
</dbReference>
<dbReference type="PROSITE" id="PS01031">
    <property type="entry name" value="SHSP"/>
    <property type="match status" value="1"/>
</dbReference>
<feature type="domain" description="SHSP" evidence="5">
    <location>
        <begin position="42"/>
        <end position="182"/>
    </location>
</feature>
<comment type="similarity">
    <text evidence="2 3">Belongs to the small heat shock protein (HSP20) family.</text>
</comment>
<reference evidence="6" key="2">
    <citation type="journal article" date="2020" name="Nat. Commun.">
        <title>Large-scale genome sequencing of mycorrhizal fungi provides insights into the early evolution of symbiotic traits.</title>
        <authorList>
            <person name="Miyauchi S."/>
            <person name="Kiss E."/>
            <person name="Kuo A."/>
            <person name="Drula E."/>
            <person name="Kohler A."/>
            <person name="Sanchez-Garcia M."/>
            <person name="Morin E."/>
            <person name="Andreopoulos B."/>
            <person name="Barry K.W."/>
            <person name="Bonito G."/>
            <person name="Buee M."/>
            <person name="Carver A."/>
            <person name="Chen C."/>
            <person name="Cichocki N."/>
            <person name="Clum A."/>
            <person name="Culley D."/>
            <person name="Crous P.W."/>
            <person name="Fauchery L."/>
            <person name="Girlanda M."/>
            <person name="Hayes R.D."/>
            <person name="Keri Z."/>
            <person name="LaButti K."/>
            <person name="Lipzen A."/>
            <person name="Lombard V."/>
            <person name="Magnuson J."/>
            <person name="Maillard F."/>
            <person name="Murat C."/>
            <person name="Nolan M."/>
            <person name="Ohm R.A."/>
            <person name="Pangilinan J."/>
            <person name="Pereira M.F."/>
            <person name="Perotto S."/>
            <person name="Peter M."/>
            <person name="Pfister S."/>
            <person name="Riley R."/>
            <person name="Sitrit Y."/>
            <person name="Stielow J.B."/>
            <person name="Szollosi G."/>
            <person name="Zifcakova L."/>
            <person name="Stursova M."/>
            <person name="Spatafora J.W."/>
            <person name="Tedersoo L."/>
            <person name="Vaario L.M."/>
            <person name="Yamada A."/>
            <person name="Yan M."/>
            <person name="Wang P."/>
            <person name="Xu J."/>
            <person name="Bruns T."/>
            <person name="Baldrian P."/>
            <person name="Vilgalys R."/>
            <person name="Dunand C."/>
            <person name="Henrissat B."/>
            <person name="Grigoriev I.V."/>
            <person name="Hibbett D."/>
            <person name="Nagy L.G."/>
            <person name="Martin F.M."/>
        </authorList>
    </citation>
    <scope>NUCLEOTIDE SEQUENCE</scope>
    <source>
        <strain evidence="6">BED1</strain>
    </source>
</reference>
<dbReference type="SUPFAM" id="SSF49764">
    <property type="entry name" value="HSP20-like chaperones"/>
    <property type="match status" value="1"/>
</dbReference>
<keyword evidence="1" id="KW-0346">Stress response</keyword>
<evidence type="ECO:0000256" key="4">
    <source>
        <dbReference type="SAM" id="MobiDB-lite"/>
    </source>
</evidence>
<name>A0AAD4BY99_BOLED</name>
<evidence type="ECO:0000313" key="7">
    <source>
        <dbReference type="Proteomes" id="UP001194468"/>
    </source>
</evidence>
<evidence type="ECO:0000313" key="6">
    <source>
        <dbReference type="EMBL" id="KAF8443047.1"/>
    </source>
</evidence>
<organism evidence="6 7">
    <name type="scientific">Boletus edulis BED1</name>
    <dbReference type="NCBI Taxonomy" id="1328754"/>
    <lineage>
        <taxon>Eukaryota</taxon>
        <taxon>Fungi</taxon>
        <taxon>Dikarya</taxon>
        <taxon>Basidiomycota</taxon>
        <taxon>Agaricomycotina</taxon>
        <taxon>Agaricomycetes</taxon>
        <taxon>Agaricomycetidae</taxon>
        <taxon>Boletales</taxon>
        <taxon>Boletineae</taxon>
        <taxon>Boletaceae</taxon>
        <taxon>Boletoideae</taxon>
        <taxon>Boletus</taxon>
    </lineage>
</organism>
<evidence type="ECO:0000256" key="1">
    <source>
        <dbReference type="ARBA" id="ARBA00023016"/>
    </source>
</evidence>
<comment type="caution">
    <text evidence="6">The sequence shown here is derived from an EMBL/GenBank/DDBJ whole genome shotgun (WGS) entry which is preliminary data.</text>
</comment>
<evidence type="ECO:0000256" key="3">
    <source>
        <dbReference type="RuleBase" id="RU003616"/>
    </source>
</evidence>
<dbReference type="InterPro" id="IPR002068">
    <property type="entry name" value="A-crystallin/Hsp20_dom"/>
</dbReference>
<evidence type="ECO:0000256" key="2">
    <source>
        <dbReference type="PROSITE-ProRule" id="PRU00285"/>
    </source>
</evidence>
<dbReference type="CDD" id="cd06464">
    <property type="entry name" value="ACD_sHsps-like"/>
    <property type="match status" value="1"/>
</dbReference>
<reference evidence="6" key="1">
    <citation type="submission" date="2019-10" db="EMBL/GenBank/DDBJ databases">
        <authorList>
            <consortium name="DOE Joint Genome Institute"/>
            <person name="Kuo A."/>
            <person name="Miyauchi S."/>
            <person name="Kiss E."/>
            <person name="Drula E."/>
            <person name="Kohler A."/>
            <person name="Sanchez-Garcia M."/>
            <person name="Andreopoulos B."/>
            <person name="Barry K.W."/>
            <person name="Bonito G."/>
            <person name="Buee M."/>
            <person name="Carver A."/>
            <person name="Chen C."/>
            <person name="Cichocki N."/>
            <person name="Clum A."/>
            <person name="Culley D."/>
            <person name="Crous P.W."/>
            <person name="Fauchery L."/>
            <person name="Girlanda M."/>
            <person name="Hayes R."/>
            <person name="Keri Z."/>
            <person name="LaButti K."/>
            <person name="Lipzen A."/>
            <person name="Lombard V."/>
            <person name="Magnuson J."/>
            <person name="Maillard F."/>
            <person name="Morin E."/>
            <person name="Murat C."/>
            <person name="Nolan M."/>
            <person name="Ohm R."/>
            <person name="Pangilinan J."/>
            <person name="Pereira M."/>
            <person name="Perotto S."/>
            <person name="Peter M."/>
            <person name="Riley R."/>
            <person name="Sitrit Y."/>
            <person name="Stielow B."/>
            <person name="Szollosi G."/>
            <person name="Zifcakova L."/>
            <person name="Stursova M."/>
            <person name="Spatafora J.W."/>
            <person name="Tedersoo L."/>
            <person name="Vaario L.-M."/>
            <person name="Yamada A."/>
            <person name="Yan M."/>
            <person name="Wang P."/>
            <person name="Xu J."/>
            <person name="Bruns T."/>
            <person name="Baldrian P."/>
            <person name="Vilgalys R."/>
            <person name="Henrissat B."/>
            <person name="Grigoriev I.V."/>
            <person name="Hibbett D."/>
            <person name="Nagy L.G."/>
            <person name="Martin F.M."/>
        </authorList>
    </citation>
    <scope>NUCLEOTIDE SEQUENCE</scope>
    <source>
        <strain evidence="6">BED1</strain>
    </source>
</reference>
<protein>
    <submittedName>
        <fullName evidence="6">HSP20-like chaperone</fullName>
    </submittedName>
</protein>
<evidence type="ECO:0000259" key="5">
    <source>
        <dbReference type="PROSITE" id="PS01031"/>
    </source>
</evidence>
<dbReference type="InterPro" id="IPR031107">
    <property type="entry name" value="Small_HSP"/>
</dbReference>
<proteinExistence type="inferred from homology"/>
<dbReference type="EMBL" id="WHUW01000008">
    <property type="protein sequence ID" value="KAF8443047.1"/>
    <property type="molecule type" value="Genomic_DNA"/>
</dbReference>
<keyword evidence="7" id="KW-1185">Reference proteome</keyword>
<dbReference type="Pfam" id="PF00011">
    <property type="entry name" value="HSP20"/>
    <property type="match status" value="2"/>
</dbReference>
<sequence>MSISRLLHEFQPLFRMLDEPLRGAPTLYGFPHRSFLADPFLASPTTVHPALDLTEEGDNYVVEAELPGVKKENIDISVGDGGRSVTIQGRTSSRRSGDTSESTTESSTTQGEGTGAIVSSSETPSNQLTTERLYSGTSSFTRTVWLPHSIDSSKITAKLTDGVLTLRAPKMEDKESIKINVD</sequence>
<feature type="region of interest" description="Disordered" evidence="4">
    <location>
        <begin position="73"/>
        <end position="128"/>
    </location>
</feature>
<gene>
    <name evidence="6" type="ORF">L210DRAFT_184607</name>
</gene>
<feature type="compositionally biased region" description="Polar residues" evidence="4">
    <location>
        <begin position="117"/>
        <end position="128"/>
    </location>
</feature>
<feature type="compositionally biased region" description="Low complexity" evidence="4">
    <location>
        <begin position="99"/>
        <end position="111"/>
    </location>
</feature>
<accession>A0AAD4BY99</accession>
<dbReference type="AlphaFoldDB" id="A0AAD4BY99"/>
<dbReference type="InterPro" id="IPR008978">
    <property type="entry name" value="HSP20-like_chaperone"/>
</dbReference>